<dbReference type="KEGG" id="fvr:FVEG_02416"/>
<dbReference type="Proteomes" id="UP000009096">
    <property type="component" value="Chromosome 6"/>
</dbReference>
<dbReference type="VEuPathDB" id="FungiDB:FVEG_02416"/>
<dbReference type="AlphaFoldDB" id="W7LMA4"/>
<dbReference type="OrthoDB" id="5290015at2759"/>
<gene>
    <name evidence="1" type="ORF">FVEG_02416</name>
</gene>
<organism evidence="1 2">
    <name type="scientific">Gibberella moniliformis (strain M3125 / FGSC 7600)</name>
    <name type="common">Maize ear and stalk rot fungus</name>
    <name type="synonym">Fusarium verticillioides</name>
    <dbReference type="NCBI Taxonomy" id="334819"/>
    <lineage>
        <taxon>Eukaryota</taxon>
        <taxon>Fungi</taxon>
        <taxon>Dikarya</taxon>
        <taxon>Ascomycota</taxon>
        <taxon>Pezizomycotina</taxon>
        <taxon>Sordariomycetes</taxon>
        <taxon>Hypocreomycetidae</taxon>
        <taxon>Hypocreales</taxon>
        <taxon>Nectriaceae</taxon>
        <taxon>Fusarium</taxon>
        <taxon>Fusarium fujikuroi species complex</taxon>
    </lineage>
</organism>
<dbReference type="RefSeq" id="XP_018745872.1">
    <property type="nucleotide sequence ID" value="XM_018889672.1"/>
</dbReference>
<reference evidence="1 2" key="1">
    <citation type="journal article" date="2010" name="Nature">
        <title>Comparative genomics reveals mobile pathogenicity chromosomes in Fusarium.</title>
        <authorList>
            <person name="Ma L.J."/>
            <person name="van der Does H.C."/>
            <person name="Borkovich K.A."/>
            <person name="Coleman J.J."/>
            <person name="Daboussi M.J."/>
            <person name="Di Pietro A."/>
            <person name="Dufresne M."/>
            <person name="Freitag M."/>
            <person name="Grabherr M."/>
            <person name="Henrissat B."/>
            <person name="Houterman P.M."/>
            <person name="Kang S."/>
            <person name="Shim W.B."/>
            <person name="Woloshuk C."/>
            <person name="Xie X."/>
            <person name="Xu J.R."/>
            <person name="Antoniw J."/>
            <person name="Baker S.E."/>
            <person name="Bluhm B.H."/>
            <person name="Breakspear A."/>
            <person name="Brown D.W."/>
            <person name="Butchko R.A."/>
            <person name="Chapman S."/>
            <person name="Coulson R."/>
            <person name="Coutinho P.M."/>
            <person name="Danchin E.G."/>
            <person name="Diener A."/>
            <person name="Gale L.R."/>
            <person name="Gardiner D.M."/>
            <person name="Goff S."/>
            <person name="Hammond-Kosack K.E."/>
            <person name="Hilburn K."/>
            <person name="Hua-Van A."/>
            <person name="Jonkers W."/>
            <person name="Kazan K."/>
            <person name="Kodira C.D."/>
            <person name="Koehrsen M."/>
            <person name="Kumar L."/>
            <person name="Lee Y.H."/>
            <person name="Li L."/>
            <person name="Manners J.M."/>
            <person name="Miranda-Saavedra D."/>
            <person name="Mukherjee M."/>
            <person name="Park G."/>
            <person name="Park J."/>
            <person name="Park S.Y."/>
            <person name="Proctor R.H."/>
            <person name="Regev A."/>
            <person name="Ruiz-Roldan M.C."/>
            <person name="Sain D."/>
            <person name="Sakthikumar S."/>
            <person name="Sykes S."/>
            <person name="Schwartz D.C."/>
            <person name="Turgeon B.G."/>
            <person name="Wapinski I."/>
            <person name="Yoder O."/>
            <person name="Young S."/>
            <person name="Zeng Q."/>
            <person name="Zhou S."/>
            <person name="Galagan J."/>
            <person name="Cuomo C.A."/>
            <person name="Kistler H.C."/>
            <person name="Rep M."/>
        </authorList>
    </citation>
    <scope>NUCLEOTIDE SEQUENCE [LARGE SCALE GENOMIC DNA]</scope>
    <source>
        <strain evidence="2">M3125 / FGSC 7600</strain>
    </source>
</reference>
<dbReference type="EMBL" id="CM000583">
    <property type="protein sequence ID" value="EWG39681.1"/>
    <property type="molecule type" value="Genomic_DNA"/>
</dbReference>
<evidence type="ECO:0000313" key="2">
    <source>
        <dbReference type="Proteomes" id="UP000009096"/>
    </source>
</evidence>
<protein>
    <submittedName>
        <fullName evidence="1">Uncharacterized protein</fullName>
    </submittedName>
</protein>
<dbReference type="EMBL" id="DS022243">
    <property type="protein sequence ID" value="EWG39681.1"/>
    <property type="molecule type" value="Genomic_DNA"/>
</dbReference>
<evidence type="ECO:0000313" key="1">
    <source>
        <dbReference type="EMBL" id="EWG39681.1"/>
    </source>
</evidence>
<dbReference type="GeneID" id="30060625"/>
<name>W7LMA4_GIBM7</name>
<sequence>MGYWVGKFLGSIKDDFPPVYISENVAGEAEAERLPWGRELRNYNAAIAGRVFLSKVIIDNMVYAREKHEIAGNTYNLFKFQMGVSVAHEIIHLLTGFLTEESRPDTPLGVTMDPFGSRDTGEAGRYWEGILLGGTVEC</sequence>
<accession>W7LMA4</accession>
<dbReference type="eggNOG" id="ENOG502RAFQ">
    <property type="taxonomic scope" value="Eukaryota"/>
</dbReference>
<proteinExistence type="predicted"/>
<keyword evidence="2" id="KW-1185">Reference proteome</keyword>